<dbReference type="Gene3D" id="2.60.130.10">
    <property type="entry name" value="Aromatic compound dioxygenase"/>
    <property type="match status" value="1"/>
</dbReference>
<dbReference type="GO" id="GO:0005506">
    <property type="term" value="F:iron ion binding"/>
    <property type="evidence" value="ECO:0007669"/>
    <property type="project" value="InterPro"/>
</dbReference>
<evidence type="ECO:0000256" key="1">
    <source>
        <dbReference type="SAM" id="MobiDB-lite"/>
    </source>
</evidence>
<evidence type="ECO:0000313" key="4">
    <source>
        <dbReference type="Proteomes" id="UP001244011"/>
    </source>
</evidence>
<keyword evidence="3" id="KW-0560">Oxidoreductase</keyword>
<name>A0AAJ0FJY1_9PEZI</name>
<feature type="compositionally biased region" description="Pro residues" evidence="1">
    <location>
        <begin position="358"/>
        <end position="373"/>
    </location>
</feature>
<feature type="region of interest" description="Disordered" evidence="1">
    <location>
        <begin position="337"/>
        <end position="373"/>
    </location>
</feature>
<dbReference type="GeneID" id="85313822"/>
<dbReference type="GO" id="GO:0016702">
    <property type="term" value="F:oxidoreductase activity, acting on single donors with incorporation of molecular oxygen, incorporation of two atoms of oxygen"/>
    <property type="evidence" value="ECO:0007669"/>
    <property type="project" value="InterPro"/>
</dbReference>
<evidence type="ECO:0000313" key="3">
    <source>
        <dbReference type="EMBL" id="KAK1764954.1"/>
    </source>
</evidence>
<feature type="signal peptide" evidence="2">
    <location>
        <begin position="1"/>
        <end position="19"/>
    </location>
</feature>
<protein>
    <submittedName>
        <fullName evidence="3">Intradiol ring-cleavage dioxygenase-like protein</fullName>
    </submittedName>
</protein>
<proteinExistence type="predicted"/>
<organism evidence="3 4">
    <name type="scientific">Phialemonium atrogriseum</name>
    <dbReference type="NCBI Taxonomy" id="1093897"/>
    <lineage>
        <taxon>Eukaryota</taxon>
        <taxon>Fungi</taxon>
        <taxon>Dikarya</taxon>
        <taxon>Ascomycota</taxon>
        <taxon>Pezizomycotina</taxon>
        <taxon>Sordariomycetes</taxon>
        <taxon>Sordariomycetidae</taxon>
        <taxon>Cephalothecales</taxon>
        <taxon>Cephalothecaceae</taxon>
        <taxon>Phialemonium</taxon>
    </lineage>
</organism>
<evidence type="ECO:0000256" key="2">
    <source>
        <dbReference type="SAM" id="SignalP"/>
    </source>
</evidence>
<dbReference type="CDD" id="cd03457">
    <property type="entry name" value="intradiol_dioxygenase_like"/>
    <property type="match status" value="1"/>
</dbReference>
<sequence length="373" mass="41591">MGLSNMLIFLLLVIPSGLAHPFGMEEKVYLHNAQPQYRRSLSHCQSTLENPEFVKRTIARRQSEVNRLKKERGLEHHPIVQGRQIDRFLKDHQVDKPFNKDTKAADLFADDGTCMMAQLVSEGPLYVSGEQIRRNLTENERGIPLTLDFQVVDAKTCQPLEDVAVDIWGCNTTGIYSGVWTYYRMPDHGEGYDRSVINATALRGIQFTNEEGVATFDSFFPGHYQGRAVHIHAMVHSGVKREDNGTITGGNITHISQMYFDQSLITEVEKTAPYTDNKQDLTLNRNDGLLRQTSTATADDPFFRYVMLGDKIEDGLFAYIRLGVDTSSAWTVNPAAFRDASGGHQNPNGPLGDGSKPPSIPPNPGQGKMPPPQ</sequence>
<accession>A0AAJ0FJY1</accession>
<dbReference type="PANTHER" id="PTHR34315:SF1">
    <property type="entry name" value="INTRADIOL RING-CLEAVAGE DIOXYGENASES DOMAIN-CONTAINING PROTEIN-RELATED"/>
    <property type="match status" value="1"/>
</dbReference>
<comment type="caution">
    <text evidence="3">The sequence shown here is derived from an EMBL/GenBank/DDBJ whole genome shotgun (WGS) entry which is preliminary data.</text>
</comment>
<feature type="chain" id="PRO_5042585033" evidence="2">
    <location>
        <begin position="20"/>
        <end position="373"/>
    </location>
</feature>
<reference evidence="3" key="1">
    <citation type="submission" date="2023-06" db="EMBL/GenBank/DDBJ databases">
        <title>Genome-scale phylogeny and comparative genomics of the fungal order Sordariales.</title>
        <authorList>
            <consortium name="Lawrence Berkeley National Laboratory"/>
            <person name="Hensen N."/>
            <person name="Bonometti L."/>
            <person name="Westerberg I."/>
            <person name="Brannstrom I.O."/>
            <person name="Guillou S."/>
            <person name="Cros-Aarteil S."/>
            <person name="Calhoun S."/>
            <person name="Haridas S."/>
            <person name="Kuo A."/>
            <person name="Mondo S."/>
            <person name="Pangilinan J."/>
            <person name="Riley R."/>
            <person name="Labutti K."/>
            <person name="Andreopoulos B."/>
            <person name="Lipzen A."/>
            <person name="Chen C."/>
            <person name="Yanf M."/>
            <person name="Daum C."/>
            <person name="Ng V."/>
            <person name="Clum A."/>
            <person name="Steindorff A."/>
            <person name="Ohm R."/>
            <person name="Martin F."/>
            <person name="Silar P."/>
            <person name="Natvig D."/>
            <person name="Lalanne C."/>
            <person name="Gautier V."/>
            <person name="Ament-Velasquez S.L."/>
            <person name="Kruys A."/>
            <person name="Hutchinson M.I."/>
            <person name="Powell A.J."/>
            <person name="Barry K."/>
            <person name="Miller A.N."/>
            <person name="Grigoriev I.V."/>
            <person name="Debuchy R."/>
            <person name="Gladieux P."/>
            <person name="Thoren M.H."/>
            <person name="Johannesson H."/>
        </authorList>
    </citation>
    <scope>NUCLEOTIDE SEQUENCE</scope>
    <source>
        <strain evidence="3">8032-3</strain>
    </source>
</reference>
<gene>
    <name evidence="3" type="ORF">QBC33DRAFT_571939</name>
</gene>
<dbReference type="PANTHER" id="PTHR34315">
    <property type="match status" value="1"/>
</dbReference>
<keyword evidence="4" id="KW-1185">Reference proteome</keyword>
<dbReference type="RefSeq" id="XP_060281167.1">
    <property type="nucleotide sequence ID" value="XM_060430635.1"/>
</dbReference>
<dbReference type="InterPro" id="IPR015889">
    <property type="entry name" value="Intradiol_dOase_core"/>
</dbReference>
<dbReference type="EMBL" id="MU839017">
    <property type="protein sequence ID" value="KAK1764954.1"/>
    <property type="molecule type" value="Genomic_DNA"/>
</dbReference>
<keyword evidence="2" id="KW-0732">Signal</keyword>
<keyword evidence="3" id="KW-0223">Dioxygenase</keyword>
<dbReference type="SUPFAM" id="SSF49482">
    <property type="entry name" value="Aromatic compound dioxygenase"/>
    <property type="match status" value="1"/>
</dbReference>
<dbReference type="AlphaFoldDB" id="A0AAJ0FJY1"/>
<dbReference type="Proteomes" id="UP001244011">
    <property type="component" value="Unassembled WGS sequence"/>
</dbReference>